<dbReference type="AlphaFoldDB" id="A0A182FY42"/>
<keyword evidence="2" id="KW-1185">Reference proteome</keyword>
<evidence type="ECO:0000313" key="2">
    <source>
        <dbReference type="Proteomes" id="UP000069272"/>
    </source>
</evidence>
<evidence type="ECO:0000313" key="1">
    <source>
        <dbReference type="EnsemblMetazoa" id="AALB014548-PA"/>
    </source>
</evidence>
<sequence>MRVGGRRPVSRPRYGSSPPLPTVLRCSVIEAGICVAFGHPPRTRPRHTAPKIASANPRQGAPYLAPPVNRHRIPHVFFRRDSTAAA</sequence>
<accession>A0A182FY42</accession>
<dbReference type="VEuPathDB" id="VectorBase:AALB014548"/>
<reference evidence="1" key="2">
    <citation type="submission" date="2022-08" db="UniProtKB">
        <authorList>
            <consortium name="EnsemblMetazoa"/>
        </authorList>
    </citation>
    <scope>IDENTIFICATION</scope>
    <source>
        <strain evidence="1">STECLA/ALBI9_A</strain>
    </source>
</reference>
<name>A0A182FY42_ANOAL</name>
<dbReference type="Proteomes" id="UP000069272">
    <property type="component" value="Chromosome 3L"/>
</dbReference>
<organism evidence="1 2">
    <name type="scientific">Anopheles albimanus</name>
    <name type="common">New world malaria mosquito</name>
    <dbReference type="NCBI Taxonomy" id="7167"/>
    <lineage>
        <taxon>Eukaryota</taxon>
        <taxon>Metazoa</taxon>
        <taxon>Ecdysozoa</taxon>
        <taxon>Arthropoda</taxon>
        <taxon>Hexapoda</taxon>
        <taxon>Insecta</taxon>
        <taxon>Pterygota</taxon>
        <taxon>Neoptera</taxon>
        <taxon>Endopterygota</taxon>
        <taxon>Diptera</taxon>
        <taxon>Nematocera</taxon>
        <taxon>Culicoidea</taxon>
        <taxon>Culicidae</taxon>
        <taxon>Anophelinae</taxon>
        <taxon>Anopheles</taxon>
    </lineage>
</organism>
<dbReference type="EnsemblMetazoa" id="AALB014548-RA">
    <property type="protein sequence ID" value="AALB014548-PA"/>
    <property type="gene ID" value="AALB014548"/>
</dbReference>
<protein>
    <submittedName>
        <fullName evidence="1">Uncharacterized protein</fullName>
    </submittedName>
</protein>
<reference evidence="1 2" key="1">
    <citation type="journal article" date="2017" name="G3 (Bethesda)">
        <title>The Physical Genome Mapping of Anopheles albimanus Corrected Scaffold Misassemblies and Identified Interarm Rearrangements in Genus Anopheles.</title>
        <authorList>
            <person name="Artemov G.N."/>
            <person name="Peery A.N."/>
            <person name="Jiang X."/>
            <person name="Tu Z."/>
            <person name="Stegniy V.N."/>
            <person name="Sharakhova M.V."/>
            <person name="Sharakhov I.V."/>
        </authorList>
    </citation>
    <scope>NUCLEOTIDE SEQUENCE [LARGE SCALE GENOMIC DNA]</scope>
    <source>
        <strain evidence="1 2">ALBI9_A</strain>
    </source>
</reference>
<proteinExistence type="predicted"/>